<dbReference type="Proteomes" id="UP001064489">
    <property type="component" value="Chromosome 2"/>
</dbReference>
<dbReference type="EMBL" id="JAJSOW010000106">
    <property type="protein sequence ID" value="KAI9162169.1"/>
    <property type="molecule type" value="Genomic_DNA"/>
</dbReference>
<comment type="caution">
    <text evidence="1">The sequence shown here is derived from an EMBL/GenBank/DDBJ whole genome shotgun (WGS) entry which is preliminary data.</text>
</comment>
<name>A0AAD5IG04_ACENE</name>
<gene>
    <name evidence="1" type="ORF">LWI28_024511</name>
</gene>
<keyword evidence="2" id="KW-1185">Reference proteome</keyword>
<evidence type="ECO:0000313" key="2">
    <source>
        <dbReference type="Proteomes" id="UP001064489"/>
    </source>
</evidence>
<evidence type="ECO:0000313" key="1">
    <source>
        <dbReference type="EMBL" id="KAI9162169.1"/>
    </source>
</evidence>
<protein>
    <submittedName>
        <fullName evidence="1">Uncharacterized protein</fullName>
    </submittedName>
</protein>
<accession>A0AAD5IG04</accession>
<sequence>MGPSAAILTLPSTSSLLGEMAARATPARGFSGQDFTPPIADQAGEAATTMSEPLPQQEVRIEEATYPMDTISAPNKESETLATIGVVGTEGNQDRVRVNHVLAYGKAAEAGHVQETGEDQDVGDV</sequence>
<dbReference type="AlphaFoldDB" id="A0AAD5IG04"/>
<reference evidence="1" key="2">
    <citation type="submission" date="2023-02" db="EMBL/GenBank/DDBJ databases">
        <authorList>
            <person name="Swenson N.G."/>
            <person name="Wegrzyn J.L."/>
            <person name="Mcevoy S.L."/>
        </authorList>
    </citation>
    <scope>NUCLEOTIDE SEQUENCE</scope>
    <source>
        <strain evidence="1">91603</strain>
        <tissue evidence="1">Leaf</tissue>
    </source>
</reference>
<proteinExistence type="predicted"/>
<organism evidence="1 2">
    <name type="scientific">Acer negundo</name>
    <name type="common">Box elder</name>
    <dbReference type="NCBI Taxonomy" id="4023"/>
    <lineage>
        <taxon>Eukaryota</taxon>
        <taxon>Viridiplantae</taxon>
        <taxon>Streptophyta</taxon>
        <taxon>Embryophyta</taxon>
        <taxon>Tracheophyta</taxon>
        <taxon>Spermatophyta</taxon>
        <taxon>Magnoliopsida</taxon>
        <taxon>eudicotyledons</taxon>
        <taxon>Gunneridae</taxon>
        <taxon>Pentapetalae</taxon>
        <taxon>rosids</taxon>
        <taxon>malvids</taxon>
        <taxon>Sapindales</taxon>
        <taxon>Sapindaceae</taxon>
        <taxon>Hippocastanoideae</taxon>
        <taxon>Acereae</taxon>
        <taxon>Acer</taxon>
    </lineage>
</organism>
<reference evidence="1" key="1">
    <citation type="journal article" date="2022" name="Plant J.">
        <title>Strategies of tolerance reflected in two North American maple genomes.</title>
        <authorList>
            <person name="McEvoy S.L."/>
            <person name="Sezen U.U."/>
            <person name="Trouern-Trend A."/>
            <person name="McMahon S.M."/>
            <person name="Schaberg P.G."/>
            <person name="Yang J."/>
            <person name="Wegrzyn J.L."/>
            <person name="Swenson N.G."/>
        </authorList>
    </citation>
    <scope>NUCLEOTIDE SEQUENCE</scope>
    <source>
        <strain evidence="1">91603</strain>
    </source>
</reference>